<evidence type="ECO:0000313" key="2">
    <source>
        <dbReference type="Proteomes" id="UP000186391"/>
    </source>
</evidence>
<dbReference type="Proteomes" id="UP000186391">
    <property type="component" value="Unassembled WGS sequence"/>
</dbReference>
<name>A0A1U7H4V5_9CYAN</name>
<proteinExistence type="predicted"/>
<dbReference type="AlphaFoldDB" id="A0A1U7H4V5"/>
<comment type="caution">
    <text evidence="1">The sequence shown here is derived from an EMBL/GenBank/DDBJ whole genome shotgun (WGS) entry which is preliminary data.</text>
</comment>
<dbReference type="OrthoDB" id="487576at2"/>
<gene>
    <name evidence="1" type="ORF">NIES592_01450</name>
</gene>
<accession>A0A1U7H4V5</accession>
<protein>
    <submittedName>
        <fullName evidence="1">Uncharacterized protein</fullName>
    </submittedName>
</protein>
<dbReference type="EMBL" id="MRCA01000001">
    <property type="protein sequence ID" value="OKH16338.1"/>
    <property type="molecule type" value="Genomic_DNA"/>
</dbReference>
<keyword evidence="2" id="KW-1185">Reference proteome</keyword>
<sequence length="86" mass="10011">MGRLNPYSLQMQITQMFEQGQSFFATTKVQEWLKECNHNPADYDIIFHKKPAPPGSKEVMVVEIELRRKDGQPVDPWLQEQANLHA</sequence>
<dbReference type="RefSeq" id="WP_073554710.1">
    <property type="nucleotide sequence ID" value="NZ_MRCA01000001.1"/>
</dbReference>
<organism evidence="1 2">
    <name type="scientific">Fischerella major NIES-592</name>
    <dbReference type="NCBI Taxonomy" id="210994"/>
    <lineage>
        <taxon>Bacteria</taxon>
        <taxon>Bacillati</taxon>
        <taxon>Cyanobacteriota</taxon>
        <taxon>Cyanophyceae</taxon>
        <taxon>Nostocales</taxon>
        <taxon>Hapalosiphonaceae</taxon>
        <taxon>Fischerella</taxon>
    </lineage>
</organism>
<reference evidence="1 2" key="1">
    <citation type="submission" date="2016-11" db="EMBL/GenBank/DDBJ databases">
        <title>Draft Genome Sequences of Nine Cyanobacterial Strains from Diverse Habitats.</title>
        <authorList>
            <person name="Zhu T."/>
            <person name="Hou S."/>
            <person name="Lu X."/>
            <person name="Hess W.R."/>
        </authorList>
    </citation>
    <scope>NUCLEOTIDE SEQUENCE [LARGE SCALE GENOMIC DNA]</scope>
    <source>
        <strain evidence="1 2">NIES-592</strain>
    </source>
</reference>
<evidence type="ECO:0000313" key="1">
    <source>
        <dbReference type="EMBL" id="OKH16338.1"/>
    </source>
</evidence>